<keyword evidence="14" id="KW-1185">Reference proteome</keyword>
<dbReference type="STRING" id="1043003.A0A074VY47"/>
<evidence type="ECO:0000256" key="8">
    <source>
        <dbReference type="ARBA" id="ARBA00023128"/>
    </source>
</evidence>
<dbReference type="HOGENOM" id="CLU_015166_0_0_1"/>
<evidence type="ECO:0000256" key="12">
    <source>
        <dbReference type="SAM" id="MobiDB-lite"/>
    </source>
</evidence>
<name>A0A074VY47_AURM1</name>
<organism evidence="13 14">
    <name type="scientific">Aureobasidium melanogenum (strain CBS 110374)</name>
    <name type="common">Aureobasidium pullulans var. melanogenum</name>
    <dbReference type="NCBI Taxonomy" id="1043003"/>
    <lineage>
        <taxon>Eukaryota</taxon>
        <taxon>Fungi</taxon>
        <taxon>Dikarya</taxon>
        <taxon>Ascomycota</taxon>
        <taxon>Pezizomycotina</taxon>
        <taxon>Dothideomycetes</taxon>
        <taxon>Dothideomycetidae</taxon>
        <taxon>Dothideales</taxon>
        <taxon>Saccotheciaceae</taxon>
        <taxon>Aureobasidium</taxon>
    </lineage>
</organism>
<evidence type="ECO:0000256" key="1">
    <source>
        <dbReference type="ARBA" id="ARBA00004448"/>
    </source>
</evidence>
<dbReference type="AlphaFoldDB" id="A0A074VY47"/>
<accession>A0A074VY47</accession>
<evidence type="ECO:0000256" key="10">
    <source>
        <dbReference type="PROSITE-ProRule" id="PRU00282"/>
    </source>
</evidence>
<comment type="subcellular location">
    <subcellularLocation>
        <location evidence="1">Mitochondrion inner membrane</location>
        <topology evidence="1">Multi-pass membrane protein</topology>
    </subcellularLocation>
</comment>
<protein>
    <submittedName>
        <fullName evidence="13">Mitochondrial carrier protein-like protein</fullName>
    </submittedName>
</protein>
<evidence type="ECO:0000313" key="13">
    <source>
        <dbReference type="EMBL" id="KEQ62602.1"/>
    </source>
</evidence>
<feature type="repeat" description="Solcar" evidence="10">
    <location>
        <begin position="41"/>
        <end position="188"/>
    </location>
</feature>
<gene>
    <name evidence="13" type="ORF">M437DRAFT_66458</name>
</gene>
<dbReference type="GO" id="GO:0006879">
    <property type="term" value="P:intracellular iron ion homeostasis"/>
    <property type="evidence" value="ECO:0007669"/>
    <property type="project" value="EnsemblFungi"/>
</dbReference>
<dbReference type="GO" id="GO:0005743">
    <property type="term" value="C:mitochondrial inner membrane"/>
    <property type="evidence" value="ECO:0007669"/>
    <property type="project" value="UniProtKB-SubCell"/>
</dbReference>
<dbReference type="RefSeq" id="XP_040879625.1">
    <property type="nucleotide sequence ID" value="XM_041024750.1"/>
</dbReference>
<feature type="repeat" description="Solcar" evidence="10">
    <location>
        <begin position="318"/>
        <end position="416"/>
    </location>
</feature>
<keyword evidence="7" id="KW-1133">Transmembrane helix</keyword>
<dbReference type="InterPro" id="IPR045315">
    <property type="entry name" value="Mtm1-like"/>
</dbReference>
<dbReference type="EMBL" id="KL584834">
    <property type="protein sequence ID" value="KEQ62602.1"/>
    <property type="molecule type" value="Genomic_DNA"/>
</dbReference>
<evidence type="ECO:0000256" key="6">
    <source>
        <dbReference type="ARBA" id="ARBA00022792"/>
    </source>
</evidence>
<dbReference type="Proteomes" id="UP000030672">
    <property type="component" value="Unassembled WGS sequence"/>
</dbReference>
<keyword evidence="3 11" id="KW-0813">Transport</keyword>
<dbReference type="PANTHER" id="PTHR45760">
    <property type="entry name" value="FI19922P1-RELATED"/>
    <property type="match status" value="1"/>
</dbReference>
<dbReference type="PROSITE" id="PS50920">
    <property type="entry name" value="SOLCAR"/>
    <property type="match status" value="3"/>
</dbReference>
<keyword evidence="6" id="KW-0999">Mitochondrion inner membrane</keyword>
<dbReference type="InterPro" id="IPR023395">
    <property type="entry name" value="MCP_dom_sf"/>
</dbReference>
<dbReference type="SUPFAM" id="SSF103506">
    <property type="entry name" value="Mitochondrial carrier"/>
    <property type="match status" value="1"/>
</dbReference>
<keyword evidence="9 10" id="KW-0472">Membrane</keyword>
<sequence length="430" mass="46497">MAYLGPSAANQPPSDFAQIHQPAVPSQPLDDTPAATMDQETSITQKMLSAVSGSILTSLLVTPLDVVRVRLQAQSGPSSLNASTQPSFARLPPNLGISACCREIYYVPNQSPYCMASSAGLTVDEMLISQCAAEETERRTFNSTIDGLKKIARNEGLTTLWRGLSPTLLMSVPANVIYFAGYDWLRANPRSPMKDRVSDNYAPLIAGSSARVLAAFVVSPIEMFRTRMQASHPEAASPTGVFRDTLSGVQDMVKSDGYRALWRGLGLTLWRDVPFSALYWWGYEYGRQALHNAREGPASHEPTGSLKNRSVSELDHKTVLLDSFIAGASAGAVASLVTTPFDVGKTRQQVARHSADSASAALAGVRPEDKLMPRFLWHIYKTEGVAGLFKGWAARTMKVAPACAIMISSYEIGKKMAGSMNEKAVKESSS</sequence>
<feature type="region of interest" description="Disordered" evidence="12">
    <location>
        <begin position="1"/>
        <end position="38"/>
    </location>
</feature>
<keyword evidence="5" id="KW-0677">Repeat</keyword>
<dbReference type="GO" id="GO:1990542">
    <property type="term" value="P:mitochondrial transmembrane transport"/>
    <property type="evidence" value="ECO:0007669"/>
    <property type="project" value="InterPro"/>
</dbReference>
<dbReference type="Pfam" id="PF00153">
    <property type="entry name" value="Mito_carr"/>
    <property type="match status" value="4"/>
</dbReference>
<evidence type="ECO:0000256" key="3">
    <source>
        <dbReference type="ARBA" id="ARBA00022448"/>
    </source>
</evidence>
<evidence type="ECO:0000256" key="4">
    <source>
        <dbReference type="ARBA" id="ARBA00022692"/>
    </source>
</evidence>
<comment type="similarity">
    <text evidence="2 11">Belongs to the mitochondrial carrier (TC 2.A.29) family.</text>
</comment>
<keyword evidence="4 10" id="KW-0812">Transmembrane</keyword>
<evidence type="ECO:0000313" key="14">
    <source>
        <dbReference type="Proteomes" id="UP000030672"/>
    </source>
</evidence>
<dbReference type="PANTHER" id="PTHR45760:SF2">
    <property type="entry name" value="FI19922P1-RELATED"/>
    <property type="match status" value="1"/>
</dbReference>
<evidence type="ECO:0000256" key="5">
    <source>
        <dbReference type="ARBA" id="ARBA00022737"/>
    </source>
</evidence>
<reference evidence="13 14" key="1">
    <citation type="journal article" date="2014" name="BMC Genomics">
        <title>Genome sequencing of four Aureobasidium pullulans varieties: biotechnological potential, stress tolerance, and description of new species.</title>
        <authorList>
            <person name="Gostin Ar C."/>
            <person name="Ohm R.A."/>
            <person name="Kogej T."/>
            <person name="Sonjak S."/>
            <person name="Turk M."/>
            <person name="Zajc J."/>
            <person name="Zalar P."/>
            <person name="Grube M."/>
            <person name="Sun H."/>
            <person name="Han J."/>
            <person name="Sharma A."/>
            <person name="Chiniquy J."/>
            <person name="Ngan C.Y."/>
            <person name="Lipzen A."/>
            <person name="Barry K."/>
            <person name="Grigoriev I.V."/>
            <person name="Gunde-Cimerman N."/>
        </authorList>
    </citation>
    <scope>NUCLEOTIDE SEQUENCE [LARGE SCALE GENOMIC DNA]</scope>
    <source>
        <strain evidence="13 14">CBS 110374</strain>
    </source>
</reference>
<dbReference type="InterPro" id="IPR018108">
    <property type="entry name" value="MCP_transmembrane"/>
</dbReference>
<evidence type="ECO:0000256" key="2">
    <source>
        <dbReference type="ARBA" id="ARBA00006375"/>
    </source>
</evidence>
<dbReference type="Gene3D" id="1.50.40.10">
    <property type="entry name" value="Mitochondrial carrier domain"/>
    <property type="match status" value="2"/>
</dbReference>
<evidence type="ECO:0000256" key="11">
    <source>
        <dbReference type="RuleBase" id="RU000488"/>
    </source>
</evidence>
<keyword evidence="8" id="KW-0496">Mitochondrion</keyword>
<proteinExistence type="inferred from homology"/>
<dbReference type="GeneID" id="63918123"/>
<evidence type="ECO:0000256" key="9">
    <source>
        <dbReference type="ARBA" id="ARBA00023136"/>
    </source>
</evidence>
<dbReference type="GO" id="GO:0031921">
    <property type="term" value="P:pyridoxal phosphate transport"/>
    <property type="evidence" value="ECO:0007669"/>
    <property type="project" value="EnsemblFungi"/>
</dbReference>
<evidence type="ECO:0000256" key="7">
    <source>
        <dbReference type="ARBA" id="ARBA00022989"/>
    </source>
</evidence>
<dbReference type="GO" id="GO:0030170">
    <property type="term" value="F:pyridoxal phosphate binding"/>
    <property type="evidence" value="ECO:0007669"/>
    <property type="project" value="EnsemblFungi"/>
</dbReference>
<feature type="repeat" description="Solcar" evidence="10">
    <location>
        <begin position="198"/>
        <end position="289"/>
    </location>
</feature>